<dbReference type="EMBL" id="CP136892">
    <property type="protein sequence ID" value="WOL00196.1"/>
    <property type="molecule type" value="Genomic_DNA"/>
</dbReference>
<dbReference type="SUPFAM" id="SSF56672">
    <property type="entry name" value="DNA/RNA polymerases"/>
    <property type="match status" value="1"/>
</dbReference>
<organism evidence="2 3">
    <name type="scientific">Canna indica</name>
    <name type="common">Indian-shot</name>
    <dbReference type="NCBI Taxonomy" id="4628"/>
    <lineage>
        <taxon>Eukaryota</taxon>
        <taxon>Viridiplantae</taxon>
        <taxon>Streptophyta</taxon>
        <taxon>Embryophyta</taxon>
        <taxon>Tracheophyta</taxon>
        <taxon>Spermatophyta</taxon>
        <taxon>Magnoliopsida</taxon>
        <taxon>Liliopsida</taxon>
        <taxon>Zingiberales</taxon>
        <taxon>Cannaceae</taxon>
        <taxon>Canna</taxon>
    </lineage>
</organism>
<proteinExistence type="predicted"/>
<dbReference type="InterPro" id="IPR000477">
    <property type="entry name" value="RT_dom"/>
</dbReference>
<dbReference type="CDD" id="cd01650">
    <property type="entry name" value="RT_nLTR_like"/>
    <property type="match status" value="1"/>
</dbReference>
<accession>A0AAQ3Q8B8</accession>
<protein>
    <recommendedName>
        <fullName evidence="1">Reverse transcriptase domain-containing protein</fullName>
    </recommendedName>
</protein>
<dbReference type="PANTHER" id="PTHR31635">
    <property type="entry name" value="REVERSE TRANSCRIPTASE DOMAIN-CONTAINING PROTEIN-RELATED"/>
    <property type="match status" value="1"/>
</dbReference>
<dbReference type="PROSITE" id="PS50878">
    <property type="entry name" value="RT_POL"/>
    <property type="match status" value="1"/>
</dbReference>
<dbReference type="InterPro" id="IPR043502">
    <property type="entry name" value="DNA/RNA_pol_sf"/>
</dbReference>
<dbReference type="Pfam" id="PF00078">
    <property type="entry name" value="RVT_1"/>
    <property type="match status" value="1"/>
</dbReference>
<evidence type="ECO:0000313" key="3">
    <source>
        <dbReference type="Proteomes" id="UP001327560"/>
    </source>
</evidence>
<sequence length="457" mass="52747">MKEINQIYEIGQIPSDWKETRLIMIPKVDKPKKVTGFRPIALCNNIYKIFAKILVNRIRGSLNYVIGKEQYAFIPRRCLHDSILVVIEIVCKISKSKARYPILVIKIDLEKVYDRVDWRIILKVMEYMNFPEKFRRWIKACVENVKYHCKVNGVNSRSFMSRKGIGQGDPLSPYLFIILEQRLTELIKQAVREKKIDCYNLEGNSISHTLFADDIVFFIKGNMKSCKNLMQVLKLYCNITGQKVNIQKSEVFFPKHIKRQNKQMVERILNFKVGTFPMKYLGTYISPRRLEKKYQMKLVQRAKEKVNSWTGSMLSQAGKGVLECSVKENKVNDNINTYQGARNVTEQNWMQYAFDGDILLCDGSWKDGLTAGAGFMLTNVSRWEMIGSRIMNAGNPLKAEVQAIWKSTTQIDEKSESMTAEAGSTYQHPSKMCKKIVTDEVFDIVSSGDSLSKLRQD</sequence>
<feature type="domain" description="Reverse transcriptase" evidence="1">
    <location>
        <begin position="6"/>
        <end position="285"/>
    </location>
</feature>
<dbReference type="AlphaFoldDB" id="A0AAQ3Q8B8"/>
<dbReference type="PANTHER" id="PTHR31635:SF196">
    <property type="entry name" value="REVERSE TRANSCRIPTASE DOMAIN-CONTAINING PROTEIN-RELATED"/>
    <property type="match status" value="1"/>
</dbReference>
<evidence type="ECO:0000259" key="1">
    <source>
        <dbReference type="PROSITE" id="PS50878"/>
    </source>
</evidence>
<name>A0AAQ3Q8B8_9LILI</name>
<gene>
    <name evidence="2" type="ORF">Cni_G08909</name>
</gene>
<reference evidence="2 3" key="1">
    <citation type="submission" date="2023-10" db="EMBL/GenBank/DDBJ databases">
        <title>Chromosome-scale genome assembly provides insights into flower coloration mechanisms of Canna indica.</title>
        <authorList>
            <person name="Li C."/>
        </authorList>
    </citation>
    <scope>NUCLEOTIDE SEQUENCE [LARGE SCALE GENOMIC DNA]</scope>
    <source>
        <tissue evidence="2">Flower</tissue>
    </source>
</reference>
<dbReference type="Proteomes" id="UP001327560">
    <property type="component" value="Chromosome 3"/>
</dbReference>
<evidence type="ECO:0000313" key="2">
    <source>
        <dbReference type="EMBL" id="WOL00196.1"/>
    </source>
</evidence>
<keyword evidence="3" id="KW-1185">Reference proteome</keyword>